<reference evidence="4 5" key="1">
    <citation type="submission" date="2019-03" db="EMBL/GenBank/DDBJ databases">
        <title>Genomic Encyclopedia of Type Strains, Phase IV (KMG-IV): sequencing the most valuable type-strain genomes for metagenomic binning, comparative biology and taxonomic classification.</title>
        <authorList>
            <person name="Goeker M."/>
        </authorList>
    </citation>
    <scope>NUCLEOTIDE SEQUENCE [LARGE SCALE GENOMIC DNA]</scope>
    <source>
        <strain evidence="4 5">DSM 28559</strain>
    </source>
</reference>
<dbReference type="InterPro" id="IPR046526">
    <property type="entry name" value="DUF6591"/>
</dbReference>
<dbReference type="Pfam" id="PF20234">
    <property type="entry name" value="DUF6591"/>
    <property type="match status" value="2"/>
</dbReference>
<dbReference type="AlphaFoldDB" id="A0A4R2L5V4"/>
<dbReference type="RefSeq" id="WP_132094094.1">
    <property type="nucleotide sequence ID" value="NZ_JANKAQ010000018.1"/>
</dbReference>
<dbReference type="Proteomes" id="UP000295711">
    <property type="component" value="Unassembled WGS sequence"/>
</dbReference>
<accession>A0A4R2L5V4</accession>
<gene>
    <name evidence="4" type="ORF">EV212_1195</name>
</gene>
<comment type="caution">
    <text evidence="4">The sequence shown here is derived from an EMBL/GenBank/DDBJ whole genome shotgun (WGS) entry which is preliminary data.</text>
</comment>
<sequence>MSKKPKMVLCRNCNTPIAKNAKICPSCGAKNKKPFFKRWWFVLFIIILILGGIGSISRNRKEKFDWNEVELCEQLPKPKSNVGTIISNDGEHLILHVEKTSKGDYNAYIEECQSMGYAVESEKTGDNYTAFDEEGYGLDLSYIGETMYIDLDAPIEMGILNWPKSEIAGLLPLPKSTVGKVSTDTENGCYIYVGETSIDDFNAYADECSDHGFSVDYERGDKFYNAKDGNGNKLSLSYQGNNVMVIQIRKPDETETNESETEQESEHPSVAEQETELEENSSDSAELIDGMRPEFKQAMDSYEEFMNEYCEFMKKYAESDGTDVGLLADYASYMSKYADVVEDFEAWDDGEMNTAETAYYLVVQTRVSKKLLEVAE</sequence>
<feature type="compositionally biased region" description="Acidic residues" evidence="1">
    <location>
        <begin position="254"/>
        <end position="263"/>
    </location>
</feature>
<organism evidence="4 5">
    <name type="scientific">Frisingicoccus caecimuris</name>
    <dbReference type="NCBI Taxonomy" id="1796636"/>
    <lineage>
        <taxon>Bacteria</taxon>
        <taxon>Bacillati</taxon>
        <taxon>Bacillota</taxon>
        <taxon>Clostridia</taxon>
        <taxon>Lachnospirales</taxon>
        <taxon>Lachnospiraceae</taxon>
        <taxon>Frisingicoccus</taxon>
    </lineage>
</organism>
<evidence type="ECO:0000313" key="5">
    <source>
        <dbReference type="Proteomes" id="UP000295711"/>
    </source>
</evidence>
<keyword evidence="2" id="KW-0812">Transmembrane</keyword>
<dbReference type="EMBL" id="SLXA01000019">
    <property type="protein sequence ID" value="TCO82133.1"/>
    <property type="molecule type" value="Genomic_DNA"/>
</dbReference>
<name>A0A4R2L5V4_9FIRM</name>
<protein>
    <recommendedName>
        <fullName evidence="3">DUF6591 domain-containing protein</fullName>
    </recommendedName>
</protein>
<keyword evidence="2" id="KW-0472">Membrane</keyword>
<evidence type="ECO:0000313" key="4">
    <source>
        <dbReference type="EMBL" id="TCO82133.1"/>
    </source>
</evidence>
<keyword evidence="2" id="KW-1133">Transmembrane helix</keyword>
<proteinExistence type="predicted"/>
<feature type="region of interest" description="Disordered" evidence="1">
    <location>
        <begin position="252"/>
        <end position="286"/>
    </location>
</feature>
<evidence type="ECO:0000256" key="1">
    <source>
        <dbReference type="SAM" id="MobiDB-lite"/>
    </source>
</evidence>
<feature type="domain" description="DUF6591" evidence="3">
    <location>
        <begin position="62"/>
        <end position="154"/>
    </location>
</feature>
<evidence type="ECO:0000256" key="2">
    <source>
        <dbReference type="SAM" id="Phobius"/>
    </source>
</evidence>
<feature type="transmembrane region" description="Helical" evidence="2">
    <location>
        <begin position="39"/>
        <end position="57"/>
    </location>
</feature>
<feature type="domain" description="DUF6591" evidence="3">
    <location>
        <begin position="156"/>
        <end position="375"/>
    </location>
</feature>
<evidence type="ECO:0000259" key="3">
    <source>
        <dbReference type="Pfam" id="PF20234"/>
    </source>
</evidence>
<keyword evidence="5" id="KW-1185">Reference proteome</keyword>
<dbReference type="OrthoDB" id="1777375at2"/>